<dbReference type="Proteomes" id="UP001521931">
    <property type="component" value="Unassembled WGS sequence"/>
</dbReference>
<proteinExistence type="predicted"/>
<reference evidence="1 2" key="1">
    <citation type="submission" date="2022-02" db="EMBL/GenBank/DDBJ databases">
        <title>Uncovering new skin microbiome diversity through culturing and metagenomics.</title>
        <authorList>
            <person name="Conlan S."/>
            <person name="Deming C."/>
            <person name="Nisc Comparative Sequencing Program N."/>
            <person name="Segre J.A."/>
        </authorList>
    </citation>
    <scope>NUCLEOTIDE SEQUENCE [LARGE SCALE GENOMIC DNA]</scope>
    <source>
        <strain evidence="1 2">ACRQZ</strain>
    </source>
</reference>
<organism evidence="1 2">
    <name type="scientific">Arsenicicoccus bolidensis</name>
    <dbReference type="NCBI Taxonomy" id="229480"/>
    <lineage>
        <taxon>Bacteria</taxon>
        <taxon>Bacillati</taxon>
        <taxon>Actinomycetota</taxon>
        <taxon>Actinomycetes</taxon>
        <taxon>Micrococcales</taxon>
        <taxon>Intrasporangiaceae</taxon>
        <taxon>Arsenicicoccus</taxon>
    </lineage>
</organism>
<evidence type="ECO:0000313" key="1">
    <source>
        <dbReference type="EMBL" id="MCG7322353.1"/>
    </source>
</evidence>
<dbReference type="EMBL" id="JAKRCV010000032">
    <property type="protein sequence ID" value="MCG7322353.1"/>
    <property type="molecule type" value="Genomic_DNA"/>
</dbReference>
<sequence>MPYAATVDHPGGTALFDVTRDALEMVASLGGHLHAYVGGEGCRAQSLAFTTREPRRALECRVDVPEAADDVDWEGTDWTEERLAALAERIPLRDCRITVSTELAPLVDGGELDFGDYLRMERFVWARLVGEATREGRRCTCLRSVGVPRGKRATCLDDARQGLT</sequence>
<keyword evidence="2" id="KW-1185">Reference proteome</keyword>
<gene>
    <name evidence="1" type="ORF">MHL29_10710</name>
</gene>
<protein>
    <submittedName>
        <fullName evidence="1">Peptidase</fullName>
    </submittedName>
</protein>
<comment type="caution">
    <text evidence="1">The sequence shown here is derived from an EMBL/GenBank/DDBJ whole genome shotgun (WGS) entry which is preliminary data.</text>
</comment>
<evidence type="ECO:0000313" key="2">
    <source>
        <dbReference type="Proteomes" id="UP001521931"/>
    </source>
</evidence>
<dbReference type="RefSeq" id="WP_239264554.1">
    <property type="nucleotide sequence ID" value="NZ_JAKRCV010000032.1"/>
</dbReference>
<name>A0ABS9Q397_9MICO</name>
<accession>A0ABS9Q397</accession>